<keyword evidence="2" id="KW-1185">Reference proteome</keyword>
<dbReference type="RefSeq" id="XP_013240583.1">
    <property type="nucleotide sequence ID" value="XM_013385129.1"/>
</dbReference>
<dbReference type="InParanoid" id="A0A066VHH9"/>
<evidence type="ECO:0000313" key="1">
    <source>
        <dbReference type="EMBL" id="KDN38035.1"/>
    </source>
</evidence>
<evidence type="ECO:0000313" key="2">
    <source>
        <dbReference type="Proteomes" id="UP000027361"/>
    </source>
</evidence>
<dbReference type="HOGENOM" id="CLU_049208_0_0_1"/>
<dbReference type="InterPro" id="IPR040441">
    <property type="entry name" value="CFA20/CFAP20DC"/>
</dbReference>
<sequence>MFNGAKPPSPLTLFTSTSSAPLTLFSVHADRALPEDSGAVFLYDDTDQQLDSAENDPTRLARDVRRFKLCSQSGKGQVTLPGADGPIFHASSRPGRRLSETVLHLQSPNIKATMLRCPPLGSSGAPTFSPEAGATVAQTEMALEGLPFLHLHLAPLDGIGGRARPLSLEVGVRDARGQLARIRASTFQRDASLYLPVRNTSSDMTGSPLLHLPLDLPTSPAKDPTALTAWSVMSLPLHRLIKLFNNSSLQHAAQEHISSHTQQDVQGQCKRIEGFKSIAYIHVHANVRLRRIWCTSDGSVEPGKTNDPESKGFPEFWLVHAA</sequence>
<dbReference type="PANTHER" id="PTHR12458">
    <property type="entry name" value="ORF PROTEIN"/>
    <property type="match status" value="1"/>
</dbReference>
<dbReference type="OMA" id="WSFEVGI"/>
<protein>
    <recommendedName>
        <fullName evidence="3">CFA20 domain-containing protein</fullName>
    </recommendedName>
</protein>
<comment type="caution">
    <text evidence="1">The sequence shown here is derived from an EMBL/GenBank/DDBJ whole genome shotgun (WGS) entry which is preliminary data.</text>
</comment>
<dbReference type="EMBL" id="JMSN01000125">
    <property type="protein sequence ID" value="KDN38035.1"/>
    <property type="molecule type" value="Genomic_DNA"/>
</dbReference>
<organism evidence="1 2">
    <name type="scientific">Tilletiaria anomala (strain ATCC 24038 / CBS 436.72 / UBC 951)</name>
    <dbReference type="NCBI Taxonomy" id="1037660"/>
    <lineage>
        <taxon>Eukaryota</taxon>
        <taxon>Fungi</taxon>
        <taxon>Dikarya</taxon>
        <taxon>Basidiomycota</taxon>
        <taxon>Ustilaginomycotina</taxon>
        <taxon>Exobasidiomycetes</taxon>
        <taxon>Georgefischeriales</taxon>
        <taxon>Tilletiariaceae</taxon>
        <taxon>Tilletiaria</taxon>
    </lineage>
</organism>
<reference evidence="1 2" key="1">
    <citation type="submission" date="2014-05" db="EMBL/GenBank/DDBJ databases">
        <title>Draft genome sequence of a rare smut relative, Tilletiaria anomala UBC 951.</title>
        <authorList>
            <consortium name="DOE Joint Genome Institute"/>
            <person name="Toome M."/>
            <person name="Kuo A."/>
            <person name="Henrissat B."/>
            <person name="Lipzen A."/>
            <person name="Tritt A."/>
            <person name="Yoshinaga Y."/>
            <person name="Zane M."/>
            <person name="Barry K."/>
            <person name="Grigoriev I.V."/>
            <person name="Spatafora J.W."/>
            <person name="Aimea M.C."/>
        </authorList>
    </citation>
    <scope>NUCLEOTIDE SEQUENCE [LARGE SCALE GENOMIC DNA]</scope>
    <source>
        <strain evidence="1 2">UBC 951</strain>
    </source>
</reference>
<evidence type="ECO:0008006" key="3">
    <source>
        <dbReference type="Google" id="ProtNLM"/>
    </source>
</evidence>
<dbReference type="AlphaFoldDB" id="A0A066VHH9"/>
<proteinExistence type="predicted"/>
<name>A0A066VHH9_TILAU</name>
<dbReference type="Proteomes" id="UP000027361">
    <property type="component" value="Unassembled WGS sequence"/>
</dbReference>
<gene>
    <name evidence="1" type="ORF">K437DRAFT_259548</name>
</gene>
<dbReference type="STRING" id="1037660.A0A066VHH9"/>
<dbReference type="OrthoDB" id="7486196at2759"/>
<dbReference type="GeneID" id="25265310"/>
<accession>A0A066VHH9</accession>